<gene>
    <name evidence="7" type="ORF">FNH13_07260</name>
</gene>
<keyword evidence="2 5" id="KW-0812">Transmembrane</keyword>
<dbReference type="KEGG" id="orz:FNH13_07260"/>
<feature type="transmembrane region" description="Helical" evidence="5">
    <location>
        <begin position="212"/>
        <end position="233"/>
    </location>
</feature>
<name>A0A516G9G3_9MICO</name>
<accession>A0A516G9G3</accession>
<evidence type="ECO:0000313" key="7">
    <source>
        <dbReference type="EMBL" id="QDO88166.1"/>
    </source>
</evidence>
<keyword evidence="3 5" id="KW-1133">Transmembrane helix</keyword>
<feature type="transmembrane region" description="Helical" evidence="5">
    <location>
        <begin position="158"/>
        <end position="176"/>
    </location>
</feature>
<proteinExistence type="predicted"/>
<sequence>MLTIAYSELTQILRDRTAFFTSLIMPVAASIYFIYNRDLFLGDRGLGYIAVLLIFTIAAFSLYSTVVTTLAARRQNLFLKRLRSTAASDPAILSGLVLPVSLISLAQVGLILVAFAVVTDLPANIPLLVVAIVATFIMMLALGMATAGLTNSSERAQITTLPVSLGIITVGIWVGVTGTESLSLIKRLLPGGSATELIMHAWNGGSSIGDSLLLLAPTLAWVVASIALAARLFRWEPRR</sequence>
<feature type="transmembrane region" description="Helical" evidence="5">
    <location>
        <begin position="47"/>
        <end position="71"/>
    </location>
</feature>
<evidence type="ECO:0000259" key="6">
    <source>
        <dbReference type="Pfam" id="PF12698"/>
    </source>
</evidence>
<dbReference type="Pfam" id="PF12698">
    <property type="entry name" value="ABC2_membrane_3"/>
    <property type="match status" value="1"/>
</dbReference>
<dbReference type="EMBL" id="CP041616">
    <property type="protein sequence ID" value="QDO88166.1"/>
    <property type="molecule type" value="Genomic_DNA"/>
</dbReference>
<evidence type="ECO:0000256" key="2">
    <source>
        <dbReference type="ARBA" id="ARBA00022692"/>
    </source>
</evidence>
<evidence type="ECO:0000256" key="4">
    <source>
        <dbReference type="ARBA" id="ARBA00023136"/>
    </source>
</evidence>
<feature type="transmembrane region" description="Helical" evidence="5">
    <location>
        <begin position="125"/>
        <end position="146"/>
    </location>
</feature>
<dbReference type="InterPro" id="IPR013525">
    <property type="entry name" value="ABC2_TM"/>
</dbReference>
<dbReference type="GO" id="GO:0016020">
    <property type="term" value="C:membrane"/>
    <property type="evidence" value="ECO:0007669"/>
    <property type="project" value="UniProtKB-SubCell"/>
</dbReference>
<dbReference type="OrthoDB" id="3399482at2"/>
<dbReference type="RefSeq" id="WP_143782841.1">
    <property type="nucleotide sequence ID" value="NZ_CP041616.1"/>
</dbReference>
<dbReference type="GO" id="GO:0140359">
    <property type="term" value="F:ABC-type transporter activity"/>
    <property type="evidence" value="ECO:0007669"/>
    <property type="project" value="InterPro"/>
</dbReference>
<reference evidence="7 8" key="1">
    <citation type="submission" date="2019-07" db="EMBL/GenBank/DDBJ databases">
        <title>complete genome sequencing of Ornithinimicrobium sp. H23M54.</title>
        <authorList>
            <person name="Bae J.-W."/>
            <person name="Lee S.-Y."/>
        </authorList>
    </citation>
    <scope>NUCLEOTIDE SEQUENCE [LARGE SCALE GENOMIC DNA]</scope>
    <source>
        <strain evidence="7 8">H23M54</strain>
    </source>
</reference>
<comment type="subcellular location">
    <subcellularLocation>
        <location evidence="1">Membrane</location>
        <topology evidence="1">Multi-pass membrane protein</topology>
    </subcellularLocation>
</comment>
<feature type="transmembrane region" description="Helical" evidence="5">
    <location>
        <begin position="17"/>
        <end position="35"/>
    </location>
</feature>
<protein>
    <submittedName>
        <fullName evidence="7">ABC transporter permease</fullName>
    </submittedName>
</protein>
<evidence type="ECO:0000256" key="3">
    <source>
        <dbReference type="ARBA" id="ARBA00022989"/>
    </source>
</evidence>
<dbReference type="PANTHER" id="PTHR43027:SF2">
    <property type="entry name" value="TRANSPORT PERMEASE PROTEIN"/>
    <property type="match status" value="1"/>
</dbReference>
<dbReference type="Proteomes" id="UP000315395">
    <property type="component" value="Chromosome"/>
</dbReference>
<evidence type="ECO:0000256" key="1">
    <source>
        <dbReference type="ARBA" id="ARBA00004141"/>
    </source>
</evidence>
<dbReference type="PANTHER" id="PTHR43027">
    <property type="entry name" value="DOXORUBICIN RESISTANCE ABC TRANSPORTER PERMEASE PROTEIN DRRC-RELATED"/>
    <property type="match status" value="1"/>
</dbReference>
<dbReference type="InterPro" id="IPR052902">
    <property type="entry name" value="ABC-2_transporter"/>
</dbReference>
<evidence type="ECO:0000313" key="8">
    <source>
        <dbReference type="Proteomes" id="UP000315395"/>
    </source>
</evidence>
<organism evidence="7 8">
    <name type="scientific">Ornithinimicrobium ciconiae</name>
    <dbReference type="NCBI Taxonomy" id="2594265"/>
    <lineage>
        <taxon>Bacteria</taxon>
        <taxon>Bacillati</taxon>
        <taxon>Actinomycetota</taxon>
        <taxon>Actinomycetes</taxon>
        <taxon>Micrococcales</taxon>
        <taxon>Ornithinimicrobiaceae</taxon>
        <taxon>Ornithinimicrobium</taxon>
    </lineage>
</organism>
<feature type="domain" description="ABC-2 type transporter transmembrane" evidence="6">
    <location>
        <begin position="39"/>
        <end position="226"/>
    </location>
</feature>
<dbReference type="AlphaFoldDB" id="A0A516G9G3"/>
<evidence type="ECO:0000256" key="5">
    <source>
        <dbReference type="SAM" id="Phobius"/>
    </source>
</evidence>
<feature type="transmembrane region" description="Helical" evidence="5">
    <location>
        <begin position="92"/>
        <end position="119"/>
    </location>
</feature>
<keyword evidence="8" id="KW-1185">Reference proteome</keyword>
<keyword evidence="4 5" id="KW-0472">Membrane</keyword>